<reference evidence="1 2" key="2">
    <citation type="journal article" date="2011" name="J. Bacteriol.">
        <title>Genomes of three methylotrophs from a single niche uncover genetic and metabolic divergence of Methylophilaceae.</title>
        <authorList>
            <person name="Lapidus A."/>
            <person name="Clum A."/>
            <person name="Labutti K."/>
            <person name="Kaluzhnaya M.G."/>
            <person name="Lim S."/>
            <person name="Beck D.A."/>
            <person name="Glavina Del Rio T."/>
            <person name="Nolan M."/>
            <person name="Mavromatis K."/>
            <person name="Huntemann M."/>
            <person name="Lucas S."/>
            <person name="Lidstrom M.E."/>
            <person name="Ivanova N."/>
            <person name="Chistoserdova L."/>
        </authorList>
    </citation>
    <scope>NUCLEOTIDE SEQUENCE [LARGE SCALE GENOMIC DNA]</scope>
    <source>
        <strain evidence="1 2">301</strain>
    </source>
</reference>
<evidence type="ECO:0000313" key="2">
    <source>
        <dbReference type="Proteomes" id="UP000000383"/>
    </source>
</evidence>
<dbReference type="AlphaFoldDB" id="D7DJ86"/>
<dbReference type="HOGENOM" id="CLU_3330090_0_0_4"/>
<organism evidence="1 2">
    <name type="scientific">Methylotenera versatilis (strain 301)</name>
    <dbReference type="NCBI Taxonomy" id="666681"/>
    <lineage>
        <taxon>Bacteria</taxon>
        <taxon>Pseudomonadati</taxon>
        <taxon>Pseudomonadota</taxon>
        <taxon>Betaproteobacteria</taxon>
        <taxon>Nitrosomonadales</taxon>
        <taxon>Methylophilaceae</taxon>
        <taxon>Methylotenera</taxon>
    </lineage>
</organism>
<sequence>MIERKDSTFDKVVKLGLALSQTKQFTAADKIAGLDDSR</sequence>
<name>D7DJ86_METV0</name>
<gene>
    <name evidence="1" type="ordered locus">M301_1743</name>
</gene>
<dbReference type="KEGG" id="meh:M301_1743"/>
<accession>D7DJ86</accession>
<evidence type="ECO:0000313" key="1">
    <source>
        <dbReference type="EMBL" id="ADI30121.1"/>
    </source>
</evidence>
<keyword evidence="2" id="KW-1185">Reference proteome</keyword>
<reference evidence="2" key="1">
    <citation type="submission" date="2010-05" db="EMBL/GenBank/DDBJ databases">
        <title>Complete sequence of Methylotenera sp. 301.</title>
        <authorList>
            <person name="Lucas S."/>
            <person name="Copeland A."/>
            <person name="Lapidus A."/>
            <person name="Cheng J.-F."/>
            <person name="Bruce D."/>
            <person name="Goodwin L."/>
            <person name="Pitluck S."/>
            <person name="Clum A."/>
            <person name="Land M."/>
            <person name="Hauser L."/>
            <person name="Kyrpides N."/>
            <person name="Ivanova N."/>
            <person name="Chistoservova L."/>
            <person name="Kalyuzhnaya M."/>
            <person name="Woyke T."/>
        </authorList>
    </citation>
    <scope>NUCLEOTIDE SEQUENCE [LARGE SCALE GENOMIC DNA]</scope>
    <source>
        <strain evidence="2">301</strain>
    </source>
</reference>
<protein>
    <submittedName>
        <fullName evidence="1">Uncharacterized protein</fullName>
    </submittedName>
</protein>
<dbReference type="EMBL" id="CP002056">
    <property type="protein sequence ID" value="ADI30121.1"/>
    <property type="molecule type" value="Genomic_DNA"/>
</dbReference>
<dbReference type="Proteomes" id="UP000000383">
    <property type="component" value="Chromosome"/>
</dbReference>
<proteinExistence type="predicted"/>